<reference evidence="2 3" key="1">
    <citation type="submission" date="2019-07" db="EMBL/GenBank/DDBJ databases">
        <title>Aquicoccus porphyridii gen. nov., sp. nov., isolated from a small marine red alga, Porphyridium marinum.</title>
        <authorList>
            <person name="Liu L."/>
        </authorList>
    </citation>
    <scope>NUCLEOTIDE SEQUENCE [LARGE SCALE GENOMIC DNA]</scope>
    <source>
        <strain evidence="2 3">L1 8-17</strain>
    </source>
</reference>
<keyword evidence="3" id="KW-1185">Reference proteome</keyword>
<accession>A0A5A9YZJ0</accession>
<dbReference type="Proteomes" id="UP000325291">
    <property type="component" value="Unassembled WGS sequence"/>
</dbReference>
<keyword evidence="1" id="KW-0812">Transmembrane</keyword>
<keyword evidence="1" id="KW-1133">Transmembrane helix</keyword>
<keyword evidence="1" id="KW-0472">Membrane</keyword>
<feature type="transmembrane region" description="Helical" evidence="1">
    <location>
        <begin position="46"/>
        <end position="67"/>
    </location>
</feature>
<evidence type="ECO:0000313" key="2">
    <source>
        <dbReference type="EMBL" id="KAA0910247.1"/>
    </source>
</evidence>
<comment type="caution">
    <text evidence="2">The sequence shown here is derived from an EMBL/GenBank/DDBJ whole genome shotgun (WGS) entry which is preliminary data.</text>
</comment>
<organism evidence="2 3">
    <name type="scientific">Aquicoccus porphyridii</name>
    <dbReference type="NCBI Taxonomy" id="1852029"/>
    <lineage>
        <taxon>Bacteria</taxon>
        <taxon>Pseudomonadati</taxon>
        <taxon>Pseudomonadota</taxon>
        <taxon>Alphaproteobacteria</taxon>
        <taxon>Rhodobacterales</taxon>
        <taxon>Paracoccaceae</taxon>
        <taxon>Aquicoccus</taxon>
    </lineage>
</organism>
<name>A0A5A9YZJ0_9RHOB</name>
<protein>
    <submittedName>
        <fullName evidence="2">Uncharacterized protein</fullName>
    </submittedName>
</protein>
<dbReference type="RefSeq" id="WP_146611023.1">
    <property type="nucleotide sequence ID" value="NZ_VINQ01000017.1"/>
</dbReference>
<gene>
    <name evidence="2" type="ORF">FLO80_17350</name>
</gene>
<evidence type="ECO:0000313" key="3">
    <source>
        <dbReference type="Proteomes" id="UP000325291"/>
    </source>
</evidence>
<dbReference type="AlphaFoldDB" id="A0A5A9YZJ0"/>
<dbReference type="EMBL" id="VINQ01000017">
    <property type="protein sequence ID" value="KAA0910247.1"/>
    <property type="molecule type" value="Genomic_DNA"/>
</dbReference>
<evidence type="ECO:0000256" key="1">
    <source>
        <dbReference type="SAM" id="Phobius"/>
    </source>
</evidence>
<sequence length="72" mass="8259">MLMFFGAVIFAITFAAWWYLNALACGMNTTGCRGVTLAWGDWEALQFFVPTFIIGAAMFLFGLWKIVRRNRR</sequence>
<proteinExistence type="predicted"/>